<comment type="caution">
    <text evidence="2">The sequence shown here is derived from an EMBL/GenBank/DDBJ whole genome shotgun (WGS) entry which is preliminary data.</text>
</comment>
<keyword evidence="3" id="KW-1185">Reference proteome</keyword>
<proteinExistence type="predicted"/>
<dbReference type="SUPFAM" id="SSF56219">
    <property type="entry name" value="DNase I-like"/>
    <property type="match status" value="1"/>
</dbReference>
<organism evidence="2 3">
    <name type="scientific">Arachis hypogaea</name>
    <name type="common">Peanut</name>
    <dbReference type="NCBI Taxonomy" id="3818"/>
    <lineage>
        <taxon>Eukaryota</taxon>
        <taxon>Viridiplantae</taxon>
        <taxon>Streptophyta</taxon>
        <taxon>Embryophyta</taxon>
        <taxon>Tracheophyta</taxon>
        <taxon>Spermatophyta</taxon>
        <taxon>Magnoliopsida</taxon>
        <taxon>eudicotyledons</taxon>
        <taxon>Gunneridae</taxon>
        <taxon>Pentapetalae</taxon>
        <taxon>rosids</taxon>
        <taxon>fabids</taxon>
        <taxon>Fabales</taxon>
        <taxon>Fabaceae</taxon>
        <taxon>Papilionoideae</taxon>
        <taxon>50 kb inversion clade</taxon>
        <taxon>dalbergioids sensu lato</taxon>
        <taxon>Dalbergieae</taxon>
        <taxon>Pterocarpus clade</taxon>
        <taxon>Arachis</taxon>
    </lineage>
</organism>
<feature type="region of interest" description="Disordered" evidence="1">
    <location>
        <begin position="228"/>
        <end position="247"/>
    </location>
</feature>
<dbReference type="STRING" id="3818.A0A444Y602"/>
<dbReference type="InterPro" id="IPR036691">
    <property type="entry name" value="Endo/exonu/phosph_ase_sf"/>
</dbReference>
<evidence type="ECO:0000256" key="1">
    <source>
        <dbReference type="SAM" id="MobiDB-lite"/>
    </source>
</evidence>
<feature type="compositionally biased region" description="Basic and acidic residues" evidence="1">
    <location>
        <begin position="237"/>
        <end position="247"/>
    </location>
</feature>
<reference evidence="2 3" key="1">
    <citation type="submission" date="2019-01" db="EMBL/GenBank/DDBJ databases">
        <title>Sequencing of cultivated peanut Arachis hypogaea provides insights into genome evolution and oil improvement.</title>
        <authorList>
            <person name="Chen X."/>
        </authorList>
    </citation>
    <scope>NUCLEOTIDE SEQUENCE [LARGE SCALE GENOMIC DNA]</scope>
    <source>
        <strain evidence="3">cv. Fuhuasheng</strain>
        <tissue evidence="2">Leaves</tissue>
    </source>
</reference>
<evidence type="ECO:0000313" key="3">
    <source>
        <dbReference type="Proteomes" id="UP000289738"/>
    </source>
</evidence>
<dbReference type="AlphaFoldDB" id="A0A444Y602"/>
<evidence type="ECO:0000313" key="2">
    <source>
        <dbReference type="EMBL" id="RYQ97381.1"/>
    </source>
</evidence>
<dbReference type="EMBL" id="SDMP01000018">
    <property type="protein sequence ID" value="RYQ97381.1"/>
    <property type="molecule type" value="Genomic_DNA"/>
</dbReference>
<dbReference type="PANTHER" id="PTHR33710:SF77">
    <property type="entry name" value="DNASE I-LIKE SUPERFAMILY PROTEIN"/>
    <property type="match status" value="1"/>
</dbReference>
<accession>A0A444Y602</accession>
<dbReference type="PANTHER" id="PTHR33710">
    <property type="entry name" value="BNAC02G09200D PROTEIN"/>
    <property type="match status" value="1"/>
</dbReference>
<sequence>MGMRREQWKEITATNYNKVEPQLFIGDFNDVLTQEEKMSLHPKPHSQVREFRSFVDSNFLMDLDLKGGRFTWFSNPRNRFVTRERIDRTLVNWEWRLLFENASLTTMPAISSDHSSLILDLKLVYKIRKSFKFEAFWADNEECEKIVKKGWEKEVSQSYEWTRITRRMNNCKEELKKWRMFPHEISTAILKTPISVVNKIDWLYWPWREDVSYTVRTGYHVAKTASQELNQENSSTSEDKRDLWREI</sequence>
<dbReference type="Gene3D" id="3.60.10.10">
    <property type="entry name" value="Endonuclease/exonuclease/phosphatase"/>
    <property type="match status" value="1"/>
</dbReference>
<protein>
    <recommendedName>
        <fullName evidence="4">Endonuclease/exonuclease/phosphatase domain-containing protein</fullName>
    </recommendedName>
</protein>
<evidence type="ECO:0008006" key="4">
    <source>
        <dbReference type="Google" id="ProtNLM"/>
    </source>
</evidence>
<gene>
    <name evidence="2" type="ORF">Ahy_B08g093428</name>
</gene>
<dbReference type="Proteomes" id="UP000289738">
    <property type="component" value="Chromosome B08"/>
</dbReference>
<name>A0A444Y602_ARAHY</name>